<dbReference type="Pfam" id="PF00535">
    <property type="entry name" value="Glycos_transf_2"/>
    <property type="match status" value="1"/>
</dbReference>
<dbReference type="EMBL" id="KX117095">
    <property type="protein sequence ID" value="ANF30170.1"/>
    <property type="molecule type" value="Genomic_DNA"/>
</dbReference>
<dbReference type="RefSeq" id="WP_130994833.1">
    <property type="nucleotide sequence ID" value="NZ_SITA01000040.1"/>
</dbReference>
<dbReference type="GO" id="GO:0016740">
    <property type="term" value="F:transferase activity"/>
    <property type="evidence" value="ECO:0007669"/>
    <property type="project" value="UniProtKB-KW"/>
</dbReference>
<sequence>MTKIAAIIVLFNPKFEHVYSLVASLSTSCDCIILVDNSENRESKNQKEKYNCLDKVTYLSLEENKGIALAQNYGFIKAIELGANYFFTFDQDSTIDYSYVNDMLKAMNDAQSYSSRIAILGPTIVNERNGKAYNREIKKGRLICDGLIDVESVISSGALITLEALIYLGMNKSSWFIDLIDIEWCYRARHEGWYVLSTTEVKMMHNIGLNDINILGLKTFTLCSPFRLYFVYRNWLLAMREPSFPLRYKIKRMFVMPMRFLVYAFSDNRLLRIKYMIEGIRDGFIGRSGPYKRK</sequence>
<dbReference type="SUPFAM" id="SSF53448">
    <property type="entry name" value="Nucleotide-diphospho-sugar transferases"/>
    <property type="match status" value="1"/>
</dbReference>
<dbReference type="CDD" id="cd02526">
    <property type="entry name" value="GT2_RfbF_like"/>
    <property type="match status" value="1"/>
</dbReference>
<keyword evidence="2" id="KW-0808">Transferase</keyword>
<reference evidence="2" key="1">
    <citation type="journal article" date="2016" name="PLoS ONE">
        <title>Genetic Diversity of O-Antigens in Hafnia alvei and the Development of a Suspension Array for Serotype Detection.</title>
        <authorList>
            <person name="Duan Z."/>
            <person name="Niedziela T."/>
            <person name="Lugowski C."/>
            <person name="Cao B."/>
            <person name="Wang T."/>
            <person name="Xu L."/>
            <person name="Yang B."/>
            <person name="Liu B."/>
            <person name="Wang L."/>
        </authorList>
    </citation>
    <scope>NUCLEOTIDE SEQUENCE</scope>
    <source>
        <strain evidence="2">PCM1222</strain>
    </source>
</reference>
<accession>A0A172X0K9</accession>
<name>A0A172X0K9_HAFAL</name>
<evidence type="ECO:0000313" key="2">
    <source>
        <dbReference type="EMBL" id="ANF30170.1"/>
    </source>
</evidence>
<dbReference type="Gene3D" id="3.90.550.10">
    <property type="entry name" value="Spore Coat Polysaccharide Biosynthesis Protein SpsA, Chain A"/>
    <property type="match status" value="1"/>
</dbReference>
<feature type="domain" description="Glycosyltransferase 2-like" evidence="1">
    <location>
        <begin position="29"/>
        <end position="126"/>
    </location>
</feature>
<dbReference type="InterPro" id="IPR029044">
    <property type="entry name" value="Nucleotide-diphossugar_trans"/>
</dbReference>
<evidence type="ECO:0000259" key="1">
    <source>
        <dbReference type="Pfam" id="PF00535"/>
    </source>
</evidence>
<organism evidence="2">
    <name type="scientific">Hafnia alvei</name>
    <dbReference type="NCBI Taxonomy" id="569"/>
    <lineage>
        <taxon>Bacteria</taxon>
        <taxon>Pseudomonadati</taxon>
        <taxon>Pseudomonadota</taxon>
        <taxon>Gammaproteobacteria</taxon>
        <taxon>Enterobacterales</taxon>
        <taxon>Hafniaceae</taxon>
        <taxon>Hafnia</taxon>
    </lineage>
</organism>
<protein>
    <submittedName>
        <fullName evidence="2">Glycosyltransferase family 2</fullName>
    </submittedName>
</protein>
<proteinExistence type="predicted"/>
<dbReference type="PROSITE" id="PS51257">
    <property type="entry name" value="PROKAR_LIPOPROTEIN"/>
    <property type="match status" value="1"/>
</dbReference>
<dbReference type="InterPro" id="IPR001173">
    <property type="entry name" value="Glyco_trans_2-like"/>
</dbReference>
<dbReference type="AlphaFoldDB" id="A0A172X0K9"/>